<keyword evidence="7" id="KW-0964">Secreted</keyword>
<evidence type="ECO:0000256" key="2">
    <source>
        <dbReference type="ARBA" id="ARBA00005184"/>
    </source>
</evidence>
<accession>A0AAD7VLT3</accession>
<gene>
    <name evidence="17" type="ORF">O6P43_003781</name>
</gene>
<reference evidence="17" key="1">
    <citation type="journal article" date="2023" name="Science">
        <title>Elucidation of the pathway for biosynthesis of saponin adjuvants from the soapbark tree.</title>
        <authorList>
            <person name="Reed J."/>
            <person name="Orme A."/>
            <person name="El-Demerdash A."/>
            <person name="Owen C."/>
            <person name="Martin L.B.B."/>
            <person name="Misra R.C."/>
            <person name="Kikuchi S."/>
            <person name="Rejzek M."/>
            <person name="Martin A.C."/>
            <person name="Harkess A."/>
            <person name="Leebens-Mack J."/>
            <person name="Louveau T."/>
            <person name="Stephenson M.J."/>
            <person name="Osbourn A."/>
        </authorList>
    </citation>
    <scope>NUCLEOTIDE SEQUENCE</scope>
    <source>
        <strain evidence="17">S10</strain>
    </source>
</reference>
<evidence type="ECO:0000256" key="8">
    <source>
        <dbReference type="ARBA" id="ARBA00022741"/>
    </source>
</evidence>
<dbReference type="Gene3D" id="1.20.140.40">
    <property type="entry name" value="Invertase/pectin methylesterase inhibitor family protein"/>
    <property type="match status" value="2"/>
</dbReference>
<keyword evidence="9" id="KW-0378">Hydrolase</keyword>
<dbReference type="EC" id="3.1.1.11" evidence="5"/>
<dbReference type="FunFam" id="1.10.150.20:FF:000008">
    <property type="entry name" value="DNA repair protein RAD51 homolog"/>
    <property type="match status" value="1"/>
</dbReference>
<dbReference type="Gene3D" id="1.10.150.20">
    <property type="entry name" value="5' to 3' exonuclease, C-terminal subdomain"/>
    <property type="match status" value="1"/>
</dbReference>
<dbReference type="Gene3D" id="3.40.50.300">
    <property type="entry name" value="P-loop containing nucleotide triphosphate hydrolases"/>
    <property type="match status" value="1"/>
</dbReference>
<sequence length="902" mass="98985">MASLRALNQVLGLQIQLVLVLTYFALWVNGDDLIVTTCNHTLHFEVCVSSLRSDPRSETSDLKGLADMALNLSITYGAKTLSYVHELRASANDTNTNSNTRYLFICLNDCFEEYSEAVQNLEESAQSLFNKDYDKLSVLVTAAMTDSETCEEGFIDNPNDGDALDTAYQQRVLNHCSFTRYPSLCLETLTGMRAGIQDVDIISALIHKIISETKLPASDLSDLSTQYGAQEAQVIYSVTDYCEELMNMSLKRLEQSLKALKSPKENKHDIQTWLSAALTFQQACKDSAEDLISDQLTSDLMKQISKKMDYLSQLGSNPLALVNRITGETNKTLGRKDDEQQGFPNWVFSRERKLLQATTIKANVIVAKDGSGHYQTVSEAIRAASGTRFVIYVKSGVYKEKIKTNKDGITLIGDGKYSTIISGDASVARGSNMPDSATFIMTGDGFIARDIGFQNTAGPQGSQALAVNIASDHSAFYRCSFSGYQDTLYALALRQFYRECDILGTIDFIFGNAAAVFQSCNILLRRPHSGGSDAILANGRTDPGQNTGFSVQKSSITASSDLAPVKHSVNCYLGRPWRQYSRAVVMESTIDDVISPRGWLEWPGQGIRHQASGIRHQASGIASIDVKKLRDVDLCIVESVAYSPRKELLQIKGISEAKVDKIIEAASKLVPLGFTSTSQLHAQRLKIIQITSGSRELDKILEGGIETGSITELYGEFCSGKTQLIHLPSKCLSCCFILPEGGGEGKALYIDAENTFRPQRLLQIAERFGLNGEDVLENIAYAGAYNTDHQSKFLLVEASMMVETRLALMIFFRSLQKIADEFGVAVVITNQVVAQVDGSAVFAGPQIKRTGGNIMSHATTRRLSFRKGRGEERICKVISATCLAEAEARFQISAQGVTDVKD</sequence>
<dbReference type="Proteomes" id="UP001163823">
    <property type="component" value="Chromosome 2"/>
</dbReference>
<evidence type="ECO:0000313" key="18">
    <source>
        <dbReference type="Proteomes" id="UP001163823"/>
    </source>
</evidence>
<dbReference type="FunFam" id="1.20.140.40:FF:000024">
    <property type="entry name" value="Pectinesterase"/>
    <property type="match status" value="1"/>
</dbReference>
<dbReference type="SMART" id="SM00856">
    <property type="entry name" value="PMEI"/>
    <property type="match status" value="2"/>
</dbReference>
<evidence type="ECO:0000256" key="9">
    <source>
        <dbReference type="ARBA" id="ARBA00022801"/>
    </source>
</evidence>
<dbReference type="InterPro" id="IPR035513">
    <property type="entry name" value="Invertase/methylesterase_inhib"/>
</dbReference>
<dbReference type="InterPro" id="IPR011050">
    <property type="entry name" value="Pectin_lyase_fold/virulence"/>
</dbReference>
<feature type="domain" description="RecA family profile 1" evidence="15">
    <location>
        <begin position="686"/>
        <end position="902"/>
    </location>
</feature>
<dbReference type="Pfam" id="PF04043">
    <property type="entry name" value="PMEI"/>
    <property type="match status" value="2"/>
</dbReference>
<dbReference type="GO" id="GO:0030599">
    <property type="term" value="F:pectinesterase activity"/>
    <property type="evidence" value="ECO:0007669"/>
    <property type="project" value="UniProtKB-EC"/>
</dbReference>
<evidence type="ECO:0000313" key="17">
    <source>
        <dbReference type="EMBL" id="KAJ7980512.1"/>
    </source>
</evidence>
<organism evidence="17 18">
    <name type="scientific">Quillaja saponaria</name>
    <name type="common">Soap bark tree</name>
    <dbReference type="NCBI Taxonomy" id="32244"/>
    <lineage>
        <taxon>Eukaryota</taxon>
        <taxon>Viridiplantae</taxon>
        <taxon>Streptophyta</taxon>
        <taxon>Embryophyta</taxon>
        <taxon>Tracheophyta</taxon>
        <taxon>Spermatophyta</taxon>
        <taxon>Magnoliopsida</taxon>
        <taxon>eudicotyledons</taxon>
        <taxon>Gunneridae</taxon>
        <taxon>Pentapetalae</taxon>
        <taxon>rosids</taxon>
        <taxon>fabids</taxon>
        <taxon>Fabales</taxon>
        <taxon>Quillajaceae</taxon>
        <taxon>Quillaja</taxon>
    </lineage>
</organism>
<dbReference type="Gene3D" id="2.160.20.10">
    <property type="entry name" value="Single-stranded right-handed beta-helix, Pectin lyase-like"/>
    <property type="match status" value="1"/>
</dbReference>
<comment type="similarity">
    <text evidence="3">In the N-terminal section; belongs to the PMEI family.</text>
</comment>
<keyword evidence="10 14" id="KW-0067">ATP-binding</keyword>
<keyword evidence="8 14" id="KW-0547">Nucleotide-binding</keyword>
<evidence type="ECO:0000256" key="14">
    <source>
        <dbReference type="RuleBase" id="RU003422"/>
    </source>
</evidence>
<dbReference type="SUPFAM" id="SSF101148">
    <property type="entry name" value="Plant invertase/pectin methylesterase inhibitor"/>
    <property type="match status" value="2"/>
</dbReference>
<feature type="domain" description="RecA family profile 2" evidence="16">
    <location>
        <begin position="839"/>
        <end position="902"/>
    </location>
</feature>
<dbReference type="InterPro" id="IPR010995">
    <property type="entry name" value="DNA_repair_Rad51/TF_NusA_a-hlx"/>
</dbReference>
<evidence type="ECO:0000259" key="15">
    <source>
        <dbReference type="PROSITE" id="PS50162"/>
    </source>
</evidence>
<dbReference type="SUPFAM" id="SSF47794">
    <property type="entry name" value="Rad51 N-terminal domain-like"/>
    <property type="match status" value="1"/>
</dbReference>
<protein>
    <recommendedName>
        <fullName evidence="5">pectinesterase</fullName>
        <ecNumber evidence="5">3.1.1.11</ecNumber>
    </recommendedName>
</protein>
<evidence type="ECO:0000256" key="10">
    <source>
        <dbReference type="ARBA" id="ARBA00022840"/>
    </source>
</evidence>
<dbReference type="GO" id="GO:0003677">
    <property type="term" value="F:DNA binding"/>
    <property type="evidence" value="ECO:0007669"/>
    <property type="project" value="InterPro"/>
</dbReference>
<keyword evidence="12" id="KW-0961">Cell wall biogenesis/degradation</keyword>
<dbReference type="InterPro" id="IPR027417">
    <property type="entry name" value="P-loop_NTPase"/>
</dbReference>
<dbReference type="CDD" id="cd15798">
    <property type="entry name" value="PMEI-like_3"/>
    <property type="match status" value="1"/>
</dbReference>
<dbReference type="InterPro" id="IPR000070">
    <property type="entry name" value="Pectinesterase_cat"/>
</dbReference>
<dbReference type="InterPro" id="IPR012334">
    <property type="entry name" value="Pectin_lyas_fold"/>
</dbReference>
<evidence type="ECO:0000256" key="6">
    <source>
        <dbReference type="ARBA" id="ARBA00022512"/>
    </source>
</evidence>
<dbReference type="Pfam" id="PF01095">
    <property type="entry name" value="Pectinesterase"/>
    <property type="match status" value="1"/>
</dbReference>
<evidence type="ECO:0000256" key="4">
    <source>
        <dbReference type="ARBA" id="ARBA00007786"/>
    </source>
</evidence>
<keyword evidence="11" id="KW-0063">Aspartyl esterase</keyword>
<dbReference type="GO" id="GO:0005524">
    <property type="term" value="F:ATP binding"/>
    <property type="evidence" value="ECO:0007669"/>
    <property type="project" value="UniProtKB-KW"/>
</dbReference>
<dbReference type="SUPFAM" id="SSF51126">
    <property type="entry name" value="Pectin lyase-like"/>
    <property type="match status" value="1"/>
</dbReference>
<keyword evidence="6" id="KW-0134">Cell wall</keyword>
<evidence type="ECO:0000256" key="1">
    <source>
        <dbReference type="ARBA" id="ARBA00004191"/>
    </source>
</evidence>
<evidence type="ECO:0000256" key="13">
    <source>
        <dbReference type="PROSITE-ProRule" id="PRU10040"/>
    </source>
</evidence>
<dbReference type="KEGG" id="qsa:O6P43_003781"/>
<dbReference type="AlphaFoldDB" id="A0AAD7VLT3"/>
<dbReference type="GO" id="GO:0004857">
    <property type="term" value="F:enzyme inhibitor activity"/>
    <property type="evidence" value="ECO:0007669"/>
    <property type="project" value="InterPro"/>
</dbReference>
<dbReference type="InterPro" id="IPR020587">
    <property type="entry name" value="RecA_monomer-monomer_interface"/>
</dbReference>
<dbReference type="EMBL" id="JARAOO010000002">
    <property type="protein sequence ID" value="KAJ7980512.1"/>
    <property type="molecule type" value="Genomic_DNA"/>
</dbReference>
<evidence type="ECO:0000256" key="12">
    <source>
        <dbReference type="ARBA" id="ARBA00023316"/>
    </source>
</evidence>
<dbReference type="InterPro" id="IPR033131">
    <property type="entry name" value="Pectinesterase_Asp_AS"/>
</dbReference>
<evidence type="ECO:0000256" key="11">
    <source>
        <dbReference type="ARBA" id="ARBA00023085"/>
    </source>
</evidence>
<dbReference type="GO" id="GO:0042545">
    <property type="term" value="P:cell wall modification"/>
    <property type="evidence" value="ECO:0007669"/>
    <property type="project" value="InterPro"/>
</dbReference>
<comment type="pathway">
    <text evidence="2">Glycan metabolism; pectin degradation; 2-dehydro-3-deoxy-D-gluconate from pectin: step 1/5.</text>
</comment>
<dbReference type="PROSITE" id="PS50163">
    <property type="entry name" value="RECA_3"/>
    <property type="match status" value="1"/>
</dbReference>
<comment type="similarity">
    <text evidence="4">In the C-terminal section; belongs to the pectinesterase family.</text>
</comment>
<dbReference type="PROSITE" id="PS50162">
    <property type="entry name" value="RECA_2"/>
    <property type="match status" value="1"/>
</dbReference>
<comment type="subcellular location">
    <subcellularLocation>
        <location evidence="1">Secreted</location>
        <location evidence="1">Cell wall</location>
    </subcellularLocation>
</comment>
<feature type="active site" evidence="13">
    <location>
        <position position="507"/>
    </location>
</feature>
<dbReference type="InterPro" id="IPR013632">
    <property type="entry name" value="Rad51_C"/>
</dbReference>
<dbReference type="Pfam" id="PF08423">
    <property type="entry name" value="Rad51"/>
    <property type="match status" value="2"/>
</dbReference>
<dbReference type="GO" id="GO:0140664">
    <property type="term" value="F:ATP-dependent DNA damage sensor activity"/>
    <property type="evidence" value="ECO:0007669"/>
    <property type="project" value="InterPro"/>
</dbReference>
<comment type="caution">
    <text evidence="17">The sequence shown here is derived from an EMBL/GenBank/DDBJ whole genome shotgun (WGS) entry which is preliminary data.</text>
</comment>
<evidence type="ECO:0000256" key="7">
    <source>
        <dbReference type="ARBA" id="ARBA00022525"/>
    </source>
</evidence>
<keyword evidence="18" id="KW-1185">Reference proteome</keyword>
<dbReference type="FunFam" id="2.160.20.10:FF:000029">
    <property type="entry name" value="Pectinesterase 4"/>
    <property type="match status" value="1"/>
</dbReference>
<proteinExistence type="inferred from homology"/>
<evidence type="ECO:0000256" key="3">
    <source>
        <dbReference type="ARBA" id="ARBA00006027"/>
    </source>
</evidence>
<evidence type="ECO:0000256" key="5">
    <source>
        <dbReference type="ARBA" id="ARBA00013229"/>
    </source>
</evidence>
<dbReference type="InterPro" id="IPR006501">
    <property type="entry name" value="Pectinesterase_inhib_dom"/>
</dbReference>
<evidence type="ECO:0000259" key="16">
    <source>
        <dbReference type="PROSITE" id="PS50163"/>
    </source>
</evidence>
<dbReference type="PANTHER" id="PTHR31707">
    <property type="entry name" value="PECTINESTERASE"/>
    <property type="match status" value="1"/>
</dbReference>
<dbReference type="InterPro" id="IPR020588">
    <property type="entry name" value="RecA_ATP-bd"/>
</dbReference>
<name>A0AAD7VLT3_QUISA</name>
<dbReference type="NCBIfam" id="TIGR01614">
    <property type="entry name" value="PME_inhib"/>
    <property type="match status" value="2"/>
</dbReference>
<dbReference type="CDD" id="cd15801">
    <property type="entry name" value="PMEI-like_1"/>
    <property type="match status" value="1"/>
</dbReference>
<dbReference type="PROSITE" id="PS00503">
    <property type="entry name" value="PECTINESTERASE_2"/>
    <property type="match status" value="1"/>
</dbReference>
<dbReference type="GO" id="GO:0000724">
    <property type="term" value="P:double-strand break repair via homologous recombination"/>
    <property type="evidence" value="ECO:0007669"/>
    <property type="project" value="UniProtKB-ARBA"/>
</dbReference>
<comment type="similarity">
    <text evidence="14">Belongs to the RecA family.</text>
</comment>
<dbReference type="SUPFAM" id="SSF52540">
    <property type="entry name" value="P-loop containing nucleoside triphosphate hydrolases"/>
    <property type="match status" value="1"/>
</dbReference>